<dbReference type="PROSITE" id="PS50822">
    <property type="entry name" value="PIWI"/>
    <property type="match status" value="1"/>
</dbReference>
<dbReference type="PANTHER" id="PTHR22891">
    <property type="entry name" value="EUKARYOTIC TRANSLATION INITIATION FACTOR 2C"/>
    <property type="match status" value="1"/>
</dbReference>
<dbReference type="OrthoDB" id="3904484at2759"/>
<dbReference type="InterPro" id="IPR045246">
    <property type="entry name" value="Piwi_ago-like"/>
</dbReference>
<evidence type="ECO:0000313" key="3">
    <source>
        <dbReference type="Proteomes" id="UP000745764"/>
    </source>
</evidence>
<reference evidence="2" key="1">
    <citation type="submission" date="2020-06" db="EMBL/GenBank/DDBJ databases">
        <authorList>
            <person name="Onetto C."/>
        </authorList>
    </citation>
    <scope>NUCLEOTIDE SEQUENCE</scope>
</reference>
<dbReference type="SUPFAM" id="SSF53098">
    <property type="entry name" value="Ribonuclease H-like"/>
    <property type="match status" value="1"/>
</dbReference>
<dbReference type="Proteomes" id="UP000745764">
    <property type="component" value="Unassembled WGS sequence"/>
</dbReference>
<proteinExistence type="predicted"/>
<protein>
    <recommendedName>
        <fullName evidence="1">Piwi domain-containing protein</fullName>
    </recommendedName>
</protein>
<sequence>MLRFAARAPRLNAESIAGTPGNGLRTMGFNGPAQVANNFGIEVSKEFITVPGRILPTPKVYYGNKEMQAREGSWNLINIKFAKPGSIGQWACVVLNYNDQRGNALLPRGSQIQGTDVLDDNGILTSLERHLNAYGVRMGTRLQTQNILISRPNEQSRKAIDEKLDETFFKAASYGIELLFIILKEADKWLYSRIKYYGDVKHGVQSICAVGSKIQKPKGQDMYLGNLALKFNIKGGGVVHTQRDMHPFGKDCMLVGIDVTLPSPGSAEGSPSIAGVVASVDEQLSQWPGSLRTQRGKEEMVQGLTEMMLERLELWRKHNKSLPSKIIIFRDGVSEGQYNLVLDHELPPIQKAFEKLYGSKTPRITVVIVGKRHHTRFYPTDGKSMDQRSGNPMPGTVVDRGVTSHYLWDFFLQAHKGLQGTARPAHYVVIKDELNFSQDVLESYVHKLCYQFNRATKAVSICPPAYYADLICERGRMYLYSTLNENQSANGSAYNAQTAEWTQGVHKNLTEKTFYI</sequence>
<accession>A0A9N8KKY3</accession>
<dbReference type="Gene3D" id="3.30.420.10">
    <property type="entry name" value="Ribonuclease H-like superfamily/Ribonuclease H"/>
    <property type="match status" value="1"/>
</dbReference>
<feature type="domain" description="Piwi" evidence="1">
    <location>
        <begin position="178"/>
        <end position="480"/>
    </location>
</feature>
<evidence type="ECO:0000259" key="1">
    <source>
        <dbReference type="PROSITE" id="PS50822"/>
    </source>
</evidence>
<dbReference type="InterPro" id="IPR032472">
    <property type="entry name" value="ArgoL2"/>
</dbReference>
<dbReference type="AlphaFoldDB" id="A0A9N8KKY3"/>
<name>A0A9N8KKY3_9PEZI</name>
<dbReference type="Pfam" id="PF02171">
    <property type="entry name" value="Piwi"/>
    <property type="match status" value="1"/>
</dbReference>
<dbReference type="SMART" id="SM00950">
    <property type="entry name" value="Piwi"/>
    <property type="match status" value="1"/>
</dbReference>
<dbReference type="InterPro" id="IPR012337">
    <property type="entry name" value="RNaseH-like_sf"/>
</dbReference>
<organism evidence="2 3">
    <name type="scientific">Aureobasidium uvarum</name>
    <dbReference type="NCBI Taxonomy" id="2773716"/>
    <lineage>
        <taxon>Eukaryota</taxon>
        <taxon>Fungi</taxon>
        <taxon>Dikarya</taxon>
        <taxon>Ascomycota</taxon>
        <taxon>Pezizomycotina</taxon>
        <taxon>Dothideomycetes</taxon>
        <taxon>Dothideomycetidae</taxon>
        <taxon>Dothideales</taxon>
        <taxon>Saccotheciaceae</taxon>
        <taxon>Aureobasidium</taxon>
    </lineage>
</organism>
<dbReference type="GO" id="GO:0003676">
    <property type="term" value="F:nucleic acid binding"/>
    <property type="evidence" value="ECO:0007669"/>
    <property type="project" value="InterPro"/>
</dbReference>
<dbReference type="Gene3D" id="3.40.50.2300">
    <property type="match status" value="1"/>
</dbReference>
<dbReference type="EMBL" id="CAINUL010000016">
    <property type="protein sequence ID" value="CAD0113935.1"/>
    <property type="molecule type" value="Genomic_DNA"/>
</dbReference>
<comment type="caution">
    <text evidence="2">The sequence shown here is derived from an EMBL/GenBank/DDBJ whole genome shotgun (WGS) entry which is preliminary data.</text>
</comment>
<evidence type="ECO:0000313" key="2">
    <source>
        <dbReference type="EMBL" id="CAD0113935.1"/>
    </source>
</evidence>
<keyword evidence="3" id="KW-1185">Reference proteome</keyword>
<dbReference type="CDD" id="cd04657">
    <property type="entry name" value="Piwi_ago-like"/>
    <property type="match status" value="1"/>
</dbReference>
<dbReference type="Pfam" id="PF16488">
    <property type="entry name" value="ArgoL2"/>
    <property type="match status" value="1"/>
</dbReference>
<dbReference type="InterPro" id="IPR036397">
    <property type="entry name" value="RNaseH_sf"/>
</dbReference>
<gene>
    <name evidence="2" type="ORF">AWRI4620_LOCUS8190</name>
</gene>
<dbReference type="InterPro" id="IPR003165">
    <property type="entry name" value="Piwi"/>
</dbReference>